<dbReference type="EC" id="2.4.1.-" evidence="4"/>
<evidence type="ECO:0000256" key="3">
    <source>
        <dbReference type="ARBA" id="ARBA00023211"/>
    </source>
</evidence>
<dbReference type="OMA" id="WANHEED"/>
<evidence type="ECO:0000256" key="2">
    <source>
        <dbReference type="ARBA" id="ARBA00022679"/>
    </source>
</evidence>
<protein>
    <recommendedName>
        <fullName evidence="4">Hexosyltransferase</fullName>
        <ecNumber evidence="4">2.4.1.-</ecNumber>
    </recommendedName>
</protein>
<dbReference type="FunCoup" id="A0A2R6RBK4">
    <property type="interactions" value="102"/>
</dbReference>
<comment type="caution">
    <text evidence="5">The sequence shown here is derived from an EMBL/GenBank/DDBJ whole genome shotgun (WGS) entry which is preliminary data.</text>
</comment>
<dbReference type="CDD" id="cd02537">
    <property type="entry name" value="GT8_Glycogenin"/>
    <property type="match status" value="1"/>
</dbReference>
<dbReference type="AlphaFoldDB" id="A0A2R6RBK4"/>
<organism evidence="5 6">
    <name type="scientific">Actinidia chinensis var. chinensis</name>
    <name type="common">Chinese soft-hair kiwi</name>
    <dbReference type="NCBI Taxonomy" id="1590841"/>
    <lineage>
        <taxon>Eukaryota</taxon>
        <taxon>Viridiplantae</taxon>
        <taxon>Streptophyta</taxon>
        <taxon>Embryophyta</taxon>
        <taxon>Tracheophyta</taxon>
        <taxon>Spermatophyta</taxon>
        <taxon>Magnoliopsida</taxon>
        <taxon>eudicotyledons</taxon>
        <taxon>Gunneridae</taxon>
        <taxon>Pentapetalae</taxon>
        <taxon>asterids</taxon>
        <taxon>Ericales</taxon>
        <taxon>Actinidiaceae</taxon>
        <taxon>Actinidia</taxon>
    </lineage>
</organism>
<dbReference type="GO" id="GO:0016757">
    <property type="term" value="F:glycosyltransferase activity"/>
    <property type="evidence" value="ECO:0007669"/>
    <property type="project" value="UniProtKB-KW"/>
</dbReference>
<proteinExistence type="inferred from homology"/>
<reference evidence="6" key="2">
    <citation type="journal article" date="2018" name="BMC Genomics">
        <title>A manually annotated Actinidia chinensis var. chinensis (kiwifruit) genome highlights the challenges associated with draft genomes and gene prediction in plants.</title>
        <authorList>
            <person name="Pilkington S.M."/>
            <person name="Crowhurst R."/>
            <person name="Hilario E."/>
            <person name="Nardozza S."/>
            <person name="Fraser L."/>
            <person name="Peng Y."/>
            <person name="Gunaseelan K."/>
            <person name="Simpson R."/>
            <person name="Tahir J."/>
            <person name="Deroles S.C."/>
            <person name="Templeton K."/>
            <person name="Luo Z."/>
            <person name="Davy M."/>
            <person name="Cheng C."/>
            <person name="McNeilage M."/>
            <person name="Scaglione D."/>
            <person name="Liu Y."/>
            <person name="Zhang Q."/>
            <person name="Datson P."/>
            <person name="De Silva N."/>
            <person name="Gardiner S.E."/>
            <person name="Bassett H."/>
            <person name="Chagne D."/>
            <person name="McCallum J."/>
            <person name="Dzierzon H."/>
            <person name="Deng C."/>
            <person name="Wang Y.Y."/>
            <person name="Barron L."/>
            <person name="Manako K."/>
            <person name="Bowen J."/>
            <person name="Foster T.M."/>
            <person name="Erridge Z.A."/>
            <person name="Tiffin H."/>
            <person name="Waite C.N."/>
            <person name="Davies K.M."/>
            <person name="Grierson E.P."/>
            <person name="Laing W.A."/>
            <person name="Kirk R."/>
            <person name="Chen X."/>
            <person name="Wood M."/>
            <person name="Montefiori M."/>
            <person name="Brummell D.A."/>
            <person name="Schwinn K.E."/>
            <person name="Catanach A."/>
            <person name="Fullerton C."/>
            <person name="Li D."/>
            <person name="Meiyalaghan S."/>
            <person name="Nieuwenhuizen N."/>
            <person name="Read N."/>
            <person name="Prakash R."/>
            <person name="Hunter D."/>
            <person name="Zhang H."/>
            <person name="McKenzie M."/>
            <person name="Knabel M."/>
            <person name="Harris A."/>
            <person name="Allan A.C."/>
            <person name="Gleave A."/>
            <person name="Chen A."/>
            <person name="Janssen B.J."/>
            <person name="Plunkett B."/>
            <person name="Ampomah-Dwamena C."/>
            <person name="Voogd C."/>
            <person name="Leif D."/>
            <person name="Lafferty D."/>
            <person name="Souleyre E.J.F."/>
            <person name="Varkonyi-Gasic E."/>
            <person name="Gambi F."/>
            <person name="Hanley J."/>
            <person name="Yao J.L."/>
            <person name="Cheung J."/>
            <person name="David K.M."/>
            <person name="Warren B."/>
            <person name="Marsh K."/>
            <person name="Snowden K.C."/>
            <person name="Lin-Wang K."/>
            <person name="Brian L."/>
            <person name="Martinez-Sanchez M."/>
            <person name="Wang M."/>
            <person name="Ileperuma N."/>
            <person name="Macnee N."/>
            <person name="Campin R."/>
            <person name="McAtee P."/>
            <person name="Drummond R.S.M."/>
            <person name="Espley R.V."/>
            <person name="Ireland H.S."/>
            <person name="Wu R."/>
            <person name="Atkinson R.G."/>
            <person name="Karunairetnam S."/>
            <person name="Bulley S."/>
            <person name="Chunkath S."/>
            <person name="Hanley Z."/>
            <person name="Storey R."/>
            <person name="Thrimawithana A.H."/>
            <person name="Thomson S."/>
            <person name="David C."/>
            <person name="Testolin R."/>
            <person name="Huang H."/>
            <person name="Hellens R.P."/>
            <person name="Schaffer R.J."/>
        </authorList>
    </citation>
    <scope>NUCLEOTIDE SEQUENCE [LARGE SCALE GENOMIC DNA]</scope>
    <source>
        <strain evidence="6">cv. Red5</strain>
    </source>
</reference>
<dbReference type="InParanoid" id="A0A2R6RBK4"/>
<dbReference type="EMBL" id="NKQK01000008">
    <property type="protein sequence ID" value="PSS24925.1"/>
    <property type="molecule type" value="Genomic_DNA"/>
</dbReference>
<accession>A0A2R6RBK4</accession>
<sequence length="544" mass="63659">MAVKPISSKLKPSTLFLIFLFLTLLLLKASFLPKTHWNVVYRLHDEHPGWWYNVVAQEVKWRKIKVGLVNMEEGLGQHAGELDGLAEILTINFDRVNENLRWKDFFPTWIDEDEKWGKPSCPEIPMPPFEDYGELDLIVARVPCGGGGESKGGVRDVFRLQVNLIVANMLVRSRWANHEEDDRTVYAVFIGSCGPMWEIFRCDDLLWHEGDYWVYRPDLRRLQQKVLMPVGSCQLASLYAKPGQGVWKSHALSMLNNTLQELREAYVTVLHSSEDYVCGAIALAQSIIRTNSTKDLVLLADSSISTKSLQGLRAAGWKVKTIERIRSPHAKKNAYNEWNYSKLRVWELTEYDKVIFIDSDLIVLKNMDRFFAYPQLSAVGNNKVLFNSGVMLVEPSKCTFETLMEKRNEIVSYNGGDQGFLNEMFPWWHRWPSKLNHLKIFEQHHIPKDLYAIHYLGMKPWQCYMDYDCNWDISTHRLFANDEAHRRWWQVYMAMPRRLKPHCGLKEAWDKRMRMWRGRAREANLSDGHWKIKVKDPRKNHLWS</sequence>
<keyword evidence="2 5" id="KW-0808">Transferase</keyword>
<dbReference type="OrthoDB" id="2014201at2759"/>
<reference evidence="5 6" key="1">
    <citation type="submission" date="2017-07" db="EMBL/GenBank/DDBJ databases">
        <title>An improved, manually edited Actinidia chinensis var. chinensis (kiwifruit) genome highlights the challenges associated with draft genomes and gene prediction in plants.</title>
        <authorList>
            <person name="Pilkington S."/>
            <person name="Crowhurst R."/>
            <person name="Hilario E."/>
            <person name="Nardozza S."/>
            <person name="Fraser L."/>
            <person name="Peng Y."/>
            <person name="Gunaseelan K."/>
            <person name="Simpson R."/>
            <person name="Tahir J."/>
            <person name="Deroles S."/>
            <person name="Templeton K."/>
            <person name="Luo Z."/>
            <person name="Davy M."/>
            <person name="Cheng C."/>
            <person name="Mcneilage M."/>
            <person name="Scaglione D."/>
            <person name="Liu Y."/>
            <person name="Zhang Q."/>
            <person name="Datson P."/>
            <person name="De Silva N."/>
            <person name="Gardiner S."/>
            <person name="Bassett H."/>
            <person name="Chagne D."/>
            <person name="Mccallum J."/>
            <person name="Dzierzon H."/>
            <person name="Deng C."/>
            <person name="Wang Y.-Y."/>
            <person name="Barron N."/>
            <person name="Manako K."/>
            <person name="Bowen J."/>
            <person name="Foster T."/>
            <person name="Erridge Z."/>
            <person name="Tiffin H."/>
            <person name="Waite C."/>
            <person name="Davies K."/>
            <person name="Grierson E."/>
            <person name="Laing W."/>
            <person name="Kirk R."/>
            <person name="Chen X."/>
            <person name="Wood M."/>
            <person name="Montefiori M."/>
            <person name="Brummell D."/>
            <person name="Schwinn K."/>
            <person name="Catanach A."/>
            <person name="Fullerton C."/>
            <person name="Li D."/>
            <person name="Meiyalaghan S."/>
            <person name="Nieuwenhuizen N."/>
            <person name="Read N."/>
            <person name="Prakash R."/>
            <person name="Hunter D."/>
            <person name="Zhang H."/>
            <person name="Mckenzie M."/>
            <person name="Knabel M."/>
            <person name="Harris A."/>
            <person name="Allan A."/>
            <person name="Chen A."/>
            <person name="Janssen B."/>
            <person name="Plunkett B."/>
            <person name="Dwamena C."/>
            <person name="Voogd C."/>
            <person name="Leif D."/>
            <person name="Lafferty D."/>
            <person name="Souleyre E."/>
            <person name="Varkonyi-Gasic E."/>
            <person name="Gambi F."/>
            <person name="Hanley J."/>
            <person name="Yao J.-L."/>
            <person name="Cheung J."/>
            <person name="David K."/>
            <person name="Warren B."/>
            <person name="Marsh K."/>
            <person name="Snowden K."/>
            <person name="Lin-Wang K."/>
            <person name="Brian L."/>
            <person name="Martinez-Sanchez M."/>
            <person name="Wang M."/>
            <person name="Ileperuma N."/>
            <person name="Macnee N."/>
            <person name="Campin R."/>
            <person name="Mcatee P."/>
            <person name="Drummond R."/>
            <person name="Espley R."/>
            <person name="Ireland H."/>
            <person name="Wu R."/>
            <person name="Atkinson R."/>
            <person name="Karunairetnam S."/>
            <person name="Bulley S."/>
            <person name="Chunkath S."/>
            <person name="Hanley Z."/>
            <person name="Storey R."/>
            <person name="Thrimawithana A."/>
            <person name="Thomson S."/>
            <person name="David C."/>
            <person name="Testolin R."/>
        </authorList>
    </citation>
    <scope>NUCLEOTIDE SEQUENCE [LARGE SCALE GENOMIC DNA]</scope>
    <source>
        <strain evidence="6">cv. Red5</strain>
        <tissue evidence="5">Young leaf</tissue>
    </source>
</reference>
<dbReference type="InterPro" id="IPR029044">
    <property type="entry name" value="Nucleotide-diphossugar_trans"/>
</dbReference>
<dbReference type="Proteomes" id="UP000241394">
    <property type="component" value="Chromosome LG8"/>
</dbReference>
<dbReference type="SUPFAM" id="SSF53448">
    <property type="entry name" value="Nucleotide-diphospho-sugar transferases"/>
    <property type="match status" value="1"/>
</dbReference>
<dbReference type="STRING" id="1590841.A0A2R6RBK4"/>
<dbReference type="PANTHER" id="PTHR11183">
    <property type="entry name" value="GLYCOGENIN SUBFAMILY MEMBER"/>
    <property type="match status" value="1"/>
</dbReference>
<name>A0A2R6RBK4_ACTCC</name>
<keyword evidence="6" id="KW-1185">Reference proteome</keyword>
<dbReference type="Gramene" id="PSS24925">
    <property type="protein sequence ID" value="PSS24925"/>
    <property type="gene ID" value="CEY00_Acc09485"/>
</dbReference>
<evidence type="ECO:0000313" key="6">
    <source>
        <dbReference type="Proteomes" id="UP000241394"/>
    </source>
</evidence>
<keyword evidence="1" id="KW-0328">Glycosyltransferase</keyword>
<dbReference type="InterPro" id="IPR002495">
    <property type="entry name" value="Glyco_trans_8"/>
</dbReference>
<gene>
    <name evidence="5" type="ORF">CEY00_Acc09485</name>
</gene>
<evidence type="ECO:0000256" key="4">
    <source>
        <dbReference type="RuleBase" id="RU362027"/>
    </source>
</evidence>
<evidence type="ECO:0000313" key="5">
    <source>
        <dbReference type="EMBL" id="PSS24925.1"/>
    </source>
</evidence>
<dbReference type="Gene3D" id="3.90.550.10">
    <property type="entry name" value="Spore Coat Polysaccharide Biosynthesis Protein SpsA, Chain A"/>
    <property type="match status" value="1"/>
</dbReference>
<dbReference type="InterPro" id="IPR050587">
    <property type="entry name" value="GNT1/Glycosyltrans_8"/>
</dbReference>
<evidence type="ECO:0000256" key="1">
    <source>
        <dbReference type="ARBA" id="ARBA00022676"/>
    </source>
</evidence>
<comment type="similarity">
    <text evidence="4">Belongs to the glycosyltransferase 8 family.</text>
</comment>
<keyword evidence="3" id="KW-0464">Manganese</keyword>
<dbReference type="Pfam" id="PF01501">
    <property type="entry name" value="Glyco_transf_8"/>
    <property type="match status" value="1"/>
</dbReference>